<keyword evidence="4" id="KW-1185">Reference proteome</keyword>
<feature type="compositionally biased region" description="Polar residues" evidence="1">
    <location>
        <begin position="1"/>
        <end position="28"/>
    </location>
</feature>
<keyword evidence="2" id="KW-1133">Transmembrane helix</keyword>
<comment type="caution">
    <text evidence="3">The sequence shown here is derived from an EMBL/GenBank/DDBJ whole genome shotgun (WGS) entry which is preliminary data.</text>
</comment>
<dbReference type="EMBL" id="BAAANB010000021">
    <property type="protein sequence ID" value="GAA2030918.1"/>
    <property type="molecule type" value="Genomic_DNA"/>
</dbReference>
<feature type="transmembrane region" description="Helical" evidence="2">
    <location>
        <begin position="136"/>
        <end position="160"/>
    </location>
</feature>
<evidence type="ECO:0000256" key="1">
    <source>
        <dbReference type="SAM" id="MobiDB-lite"/>
    </source>
</evidence>
<dbReference type="RefSeq" id="WP_343990974.1">
    <property type="nucleotide sequence ID" value="NZ_BAAANB010000021.1"/>
</dbReference>
<sequence>MSTAITNSSSDATDSTPGGTPVRPSTATPKKVTQARVVLSEWTKLRSLRSTGFSMLAAVVFILGLAVLVPSVTVAHWPPHDAREAAGFDPTSRSLAGIFLAQLAVGVLGVLLITGEYATGMIRATLAAVPSRLPVLWAKAVVFALVTLVVTVPSVLAAFLVGQSILKGKNLQAGLGDPGVLRAVLGAALYLTVVGVLGLGLGALLRNTAGAISALFGVLFVLPIIVRFLPTSWSDPIDTYLPSTVGEGVMHVHTDPAALGPWAGFGLFCGYAAVVLLLAAVRLRRRDA</sequence>
<reference evidence="3 4" key="1">
    <citation type="journal article" date="2019" name="Int. J. Syst. Evol. Microbiol.">
        <title>The Global Catalogue of Microorganisms (GCM) 10K type strain sequencing project: providing services to taxonomists for standard genome sequencing and annotation.</title>
        <authorList>
            <consortium name="The Broad Institute Genomics Platform"/>
            <consortium name="The Broad Institute Genome Sequencing Center for Infectious Disease"/>
            <person name="Wu L."/>
            <person name="Ma J."/>
        </authorList>
    </citation>
    <scope>NUCLEOTIDE SEQUENCE [LARGE SCALE GENOMIC DNA]</scope>
    <source>
        <strain evidence="3 4">JCM 14283</strain>
    </source>
</reference>
<feature type="transmembrane region" description="Helical" evidence="2">
    <location>
        <begin position="95"/>
        <end position="115"/>
    </location>
</feature>
<name>A0ABN2U859_9MICO</name>
<evidence type="ECO:0000256" key="2">
    <source>
        <dbReference type="SAM" id="Phobius"/>
    </source>
</evidence>
<gene>
    <name evidence="3" type="ORF">GCM10009740_20820</name>
</gene>
<feature type="transmembrane region" description="Helical" evidence="2">
    <location>
        <begin position="180"/>
        <end position="204"/>
    </location>
</feature>
<feature type="transmembrane region" description="Helical" evidence="2">
    <location>
        <begin position="262"/>
        <end position="281"/>
    </location>
</feature>
<organism evidence="3 4">
    <name type="scientific">Terrabacter terrae</name>
    <dbReference type="NCBI Taxonomy" id="318434"/>
    <lineage>
        <taxon>Bacteria</taxon>
        <taxon>Bacillati</taxon>
        <taxon>Actinomycetota</taxon>
        <taxon>Actinomycetes</taxon>
        <taxon>Micrococcales</taxon>
        <taxon>Intrasporangiaceae</taxon>
        <taxon>Terrabacter</taxon>
    </lineage>
</organism>
<feature type="transmembrane region" description="Helical" evidence="2">
    <location>
        <begin position="211"/>
        <end position="229"/>
    </location>
</feature>
<feature type="region of interest" description="Disordered" evidence="1">
    <location>
        <begin position="1"/>
        <end position="30"/>
    </location>
</feature>
<dbReference type="PANTHER" id="PTHR37305">
    <property type="entry name" value="INTEGRAL MEMBRANE PROTEIN-RELATED"/>
    <property type="match status" value="1"/>
</dbReference>
<feature type="transmembrane region" description="Helical" evidence="2">
    <location>
        <begin position="53"/>
        <end position="75"/>
    </location>
</feature>
<evidence type="ECO:0000313" key="3">
    <source>
        <dbReference type="EMBL" id="GAA2030918.1"/>
    </source>
</evidence>
<evidence type="ECO:0000313" key="4">
    <source>
        <dbReference type="Proteomes" id="UP001501285"/>
    </source>
</evidence>
<keyword evidence="2" id="KW-0812">Transmembrane</keyword>
<proteinExistence type="predicted"/>
<dbReference type="Proteomes" id="UP001501285">
    <property type="component" value="Unassembled WGS sequence"/>
</dbReference>
<dbReference type="PANTHER" id="PTHR37305:SF1">
    <property type="entry name" value="MEMBRANE PROTEIN"/>
    <property type="match status" value="1"/>
</dbReference>
<keyword evidence="2" id="KW-0472">Membrane</keyword>
<protein>
    <submittedName>
        <fullName evidence="3">ABC transporter permease subunit</fullName>
    </submittedName>
</protein>
<accession>A0ABN2U859</accession>